<accession>A0A842I646</accession>
<protein>
    <submittedName>
        <fullName evidence="1">Uncharacterized protein</fullName>
    </submittedName>
</protein>
<name>A0A842I646_9RHOB</name>
<sequence length="209" mass="22297">MVAPDIDDPVCFIHQIVPRSLHDLVAKLRQETARADVLGEGGNPIIVIGVVFDLARRDAGLAAGSAVRFLVEGQGEALWRPSELFDRIKGTPAEAVLFQTLRMVADGVTPLVGWMPPDALGLGAAGQVDMTVLGSLSVLVHALPAGEGQPEGARCAVCLQEGRSEMEALELPLRAASDFRRFHALTPRFRQAGVELDFSGLEPVARDEG</sequence>
<dbReference type="AlphaFoldDB" id="A0A842I646"/>
<keyword evidence="2" id="KW-1185">Reference proteome</keyword>
<dbReference type="EMBL" id="JACLQD010000002">
    <property type="protein sequence ID" value="MBC2835085.1"/>
    <property type="molecule type" value="Genomic_DNA"/>
</dbReference>
<evidence type="ECO:0000313" key="2">
    <source>
        <dbReference type="Proteomes" id="UP000555411"/>
    </source>
</evidence>
<dbReference type="RefSeq" id="WP_185796716.1">
    <property type="nucleotide sequence ID" value="NZ_JACLQD010000002.1"/>
</dbReference>
<comment type="caution">
    <text evidence="1">The sequence shown here is derived from an EMBL/GenBank/DDBJ whole genome shotgun (WGS) entry which is preliminary data.</text>
</comment>
<evidence type="ECO:0000313" key="1">
    <source>
        <dbReference type="EMBL" id="MBC2835085.1"/>
    </source>
</evidence>
<proteinExistence type="predicted"/>
<gene>
    <name evidence="1" type="ORF">H7F16_06165</name>
</gene>
<dbReference type="Proteomes" id="UP000555411">
    <property type="component" value="Unassembled WGS sequence"/>
</dbReference>
<reference evidence="1 2" key="1">
    <citation type="journal article" date="2017" name="Int. J. Syst. Evol. Microbiol.">
        <title>Gemmobacter straminiformis sp. nov., isolated from an artificial fountain.</title>
        <authorList>
            <person name="Kang J.Y."/>
            <person name="Kim M.J."/>
            <person name="Chun J."/>
            <person name="Son K.P."/>
            <person name="Jahng K.Y."/>
        </authorList>
    </citation>
    <scope>NUCLEOTIDE SEQUENCE [LARGE SCALE GENOMIC DNA]</scope>
    <source>
        <strain evidence="1 2">CAM-8</strain>
    </source>
</reference>
<organism evidence="1 2">
    <name type="scientific">Paragemmobacter straminiformis</name>
    <dbReference type="NCBI Taxonomy" id="2045119"/>
    <lineage>
        <taxon>Bacteria</taxon>
        <taxon>Pseudomonadati</taxon>
        <taxon>Pseudomonadota</taxon>
        <taxon>Alphaproteobacteria</taxon>
        <taxon>Rhodobacterales</taxon>
        <taxon>Paracoccaceae</taxon>
        <taxon>Paragemmobacter</taxon>
    </lineage>
</organism>